<dbReference type="InterPro" id="IPR036163">
    <property type="entry name" value="HMA_dom_sf"/>
</dbReference>
<gene>
    <name evidence="4" type="primary">LOC113865524</name>
</gene>
<evidence type="ECO:0000259" key="2">
    <source>
        <dbReference type="PROSITE" id="PS50846"/>
    </source>
</evidence>
<proteinExistence type="predicted"/>
<organism evidence="3 4">
    <name type="scientific">Abrus precatorius</name>
    <name type="common">Indian licorice</name>
    <name type="synonym">Glycine abrus</name>
    <dbReference type="NCBI Taxonomy" id="3816"/>
    <lineage>
        <taxon>Eukaryota</taxon>
        <taxon>Viridiplantae</taxon>
        <taxon>Streptophyta</taxon>
        <taxon>Embryophyta</taxon>
        <taxon>Tracheophyta</taxon>
        <taxon>Spermatophyta</taxon>
        <taxon>Magnoliopsida</taxon>
        <taxon>eudicotyledons</taxon>
        <taxon>Gunneridae</taxon>
        <taxon>Pentapetalae</taxon>
        <taxon>rosids</taxon>
        <taxon>fabids</taxon>
        <taxon>Fabales</taxon>
        <taxon>Fabaceae</taxon>
        <taxon>Papilionoideae</taxon>
        <taxon>50 kb inversion clade</taxon>
        <taxon>NPAAA clade</taxon>
        <taxon>indigoferoid/millettioid clade</taxon>
        <taxon>Abreae</taxon>
        <taxon>Abrus</taxon>
    </lineage>
</organism>
<dbReference type="GO" id="GO:0046872">
    <property type="term" value="F:metal ion binding"/>
    <property type="evidence" value="ECO:0007669"/>
    <property type="project" value="UniProtKB-KW"/>
</dbReference>
<dbReference type="KEGG" id="aprc:113865524"/>
<dbReference type="OrthoDB" id="689350at2759"/>
<name>A0A8B8LI69_ABRPR</name>
<dbReference type="CDD" id="cd00371">
    <property type="entry name" value="HMA"/>
    <property type="match status" value="1"/>
</dbReference>
<dbReference type="SUPFAM" id="SSF55008">
    <property type="entry name" value="HMA, heavy metal-associated domain"/>
    <property type="match status" value="1"/>
</dbReference>
<dbReference type="AlphaFoldDB" id="A0A8B8LI69"/>
<dbReference type="InterPro" id="IPR006121">
    <property type="entry name" value="HMA_dom"/>
</dbReference>
<keyword evidence="1" id="KW-0479">Metal-binding</keyword>
<protein>
    <submittedName>
        <fullName evidence="4">Copper-transporting ATPase PAA1, chloroplastic-like isoform X1</fullName>
    </submittedName>
</protein>
<dbReference type="GeneID" id="113865524"/>
<dbReference type="RefSeq" id="XP_027355935.1">
    <property type="nucleotide sequence ID" value="XM_027500134.1"/>
</dbReference>
<evidence type="ECO:0000256" key="1">
    <source>
        <dbReference type="ARBA" id="ARBA00022723"/>
    </source>
</evidence>
<sequence length="155" mass="16925">MSSSISIPIRIPIAIAMDSALAATVTQMAFFKPLNHRHLATRRWRFSNLHRLHCVMPVRCSSVGGNSVDDDVIVLHVGGMMCDGCADNVRRTLESRPQVSSAKVNLRSETAIVSAVPEEKTAPNWQQQLGETLAQHLTTCGFTSTIPGGTNQEDR</sequence>
<dbReference type="Gene3D" id="3.30.70.100">
    <property type="match status" value="1"/>
</dbReference>
<keyword evidence="3" id="KW-1185">Reference proteome</keyword>
<dbReference type="PROSITE" id="PS01047">
    <property type="entry name" value="HMA_1"/>
    <property type="match status" value="1"/>
</dbReference>
<dbReference type="FunFam" id="3.30.70.100:FF:000047">
    <property type="entry name" value="Copper-transporting ATPase PAA1, chloroplastic"/>
    <property type="match status" value="1"/>
</dbReference>
<feature type="domain" description="HMA" evidence="2">
    <location>
        <begin position="71"/>
        <end position="138"/>
    </location>
</feature>
<dbReference type="Pfam" id="PF00403">
    <property type="entry name" value="HMA"/>
    <property type="match status" value="1"/>
</dbReference>
<accession>A0A8B8LI69</accession>
<evidence type="ECO:0000313" key="3">
    <source>
        <dbReference type="Proteomes" id="UP000694853"/>
    </source>
</evidence>
<dbReference type="PROSITE" id="PS50846">
    <property type="entry name" value="HMA_2"/>
    <property type="match status" value="1"/>
</dbReference>
<reference evidence="3" key="1">
    <citation type="journal article" date="2019" name="Toxins">
        <title>Detection of Abrin-Like and Prepropulchellin-Like Toxin Genes and Transcripts Using Whole Genome Sequencing and Full-Length Transcript Sequencing of Abrus precatorius.</title>
        <authorList>
            <person name="Hovde B.T."/>
            <person name="Daligault H.E."/>
            <person name="Hanschen E.R."/>
            <person name="Kunde Y.A."/>
            <person name="Johnson M.B."/>
            <person name="Starkenburg S.R."/>
            <person name="Johnson S.L."/>
        </authorList>
    </citation>
    <scope>NUCLEOTIDE SEQUENCE [LARGE SCALE GENOMIC DNA]</scope>
</reference>
<reference evidence="4" key="2">
    <citation type="submission" date="2025-08" db="UniProtKB">
        <authorList>
            <consortium name="RefSeq"/>
        </authorList>
    </citation>
    <scope>IDENTIFICATION</scope>
    <source>
        <tissue evidence="4">Young leaves</tissue>
    </source>
</reference>
<dbReference type="InterPro" id="IPR017969">
    <property type="entry name" value="Heavy-metal-associated_CS"/>
</dbReference>
<evidence type="ECO:0000313" key="4">
    <source>
        <dbReference type="RefSeq" id="XP_027355935.1"/>
    </source>
</evidence>
<dbReference type="Proteomes" id="UP000694853">
    <property type="component" value="Unplaced"/>
</dbReference>